<comment type="similarity">
    <text evidence="5">Belongs to the gemin-2 family.</text>
</comment>
<dbReference type="GO" id="GO:0005681">
    <property type="term" value="C:spliceosomal complex"/>
    <property type="evidence" value="ECO:0007669"/>
    <property type="project" value="InterPro"/>
</dbReference>
<organism evidence="7 8">
    <name type="scientific">Ambispora gerdemannii</name>
    <dbReference type="NCBI Taxonomy" id="144530"/>
    <lineage>
        <taxon>Eukaryota</taxon>
        <taxon>Fungi</taxon>
        <taxon>Fungi incertae sedis</taxon>
        <taxon>Mucoromycota</taxon>
        <taxon>Glomeromycotina</taxon>
        <taxon>Glomeromycetes</taxon>
        <taxon>Archaeosporales</taxon>
        <taxon>Ambisporaceae</taxon>
        <taxon>Ambispora</taxon>
    </lineage>
</organism>
<dbReference type="PANTHER" id="PTHR12794">
    <property type="entry name" value="GEMIN2"/>
    <property type="match status" value="1"/>
</dbReference>
<evidence type="ECO:0000256" key="4">
    <source>
        <dbReference type="ARBA" id="ARBA00023187"/>
    </source>
</evidence>
<sequence length="282" mass="32745">MSLGNVILVSESDKKLEGDEELFVQSLPVSELPIKHVNKPPSSGEEYLRMVRQEAIKTPYVFTASQTPLHNTKKKAAEWVKRGWEAGNVLKSSSLEIEKLLPREEWEILFINKFEKLRKALRLCISKNFNRFPLSPGIRLPKWRAEADWYKFCYGVDLPTQKQLKIVNEIGNQEANIKESGNLPSLSIISRLDQQTTLTLLSYHAKWLNITGITKEQSRWIFALFLRVDQLLMPDQISTLRELCRKCIEIRRSMRNQDDLELPSINIFITIVRRYFGQKDLG</sequence>
<dbReference type="PANTHER" id="PTHR12794:SF0">
    <property type="entry name" value="GEM-ASSOCIATED PROTEIN 2"/>
    <property type="match status" value="1"/>
</dbReference>
<dbReference type="AlphaFoldDB" id="A0A9N8WIG9"/>
<dbReference type="PIRSF" id="PIRSF038038">
    <property type="entry name" value="SMN_Gemin2"/>
    <property type="match status" value="1"/>
</dbReference>
<evidence type="ECO:0000256" key="1">
    <source>
        <dbReference type="ARBA" id="ARBA00004496"/>
    </source>
</evidence>
<protein>
    <recommendedName>
        <fullName evidence="6">Gem-associated protein 2</fullName>
    </recommendedName>
</protein>
<comment type="caution">
    <text evidence="7">The sequence shown here is derived from an EMBL/GenBank/DDBJ whole genome shotgun (WGS) entry which is preliminary data.</text>
</comment>
<reference evidence="7" key="1">
    <citation type="submission" date="2021-06" db="EMBL/GenBank/DDBJ databases">
        <authorList>
            <person name="Kallberg Y."/>
            <person name="Tangrot J."/>
            <person name="Rosling A."/>
        </authorList>
    </citation>
    <scope>NUCLEOTIDE SEQUENCE</scope>
    <source>
        <strain evidence="7">MT106</strain>
    </source>
</reference>
<evidence type="ECO:0000256" key="3">
    <source>
        <dbReference type="ARBA" id="ARBA00022664"/>
    </source>
</evidence>
<keyword evidence="8" id="KW-1185">Reference proteome</keyword>
<dbReference type="Pfam" id="PF04938">
    <property type="entry name" value="SIP1"/>
    <property type="match status" value="1"/>
</dbReference>
<dbReference type="Gene3D" id="1.20.58.1070">
    <property type="match status" value="1"/>
</dbReference>
<dbReference type="InterPro" id="IPR035426">
    <property type="entry name" value="Gemin2/Brr1"/>
</dbReference>
<gene>
    <name evidence="7" type="ORF">AGERDE_LOCUS3734</name>
</gene>
<evidence type="ECO:0000256" key="6">
    <source>
        <dbReference type="ARBA" id="ARBA00047179"/>
    </source>
</evidence>
<proteinExistence type="inferred from homology"/>
<evidence type="ECO:0000256" key="5">
    <source>
        <dbReference type="ARBA" id="ARBA00025758"/>
    </source>
</evidence>
<evidence type="ECO:0000313" key="8">
    <source>
        <dbReference type="Proteomes" id="UP000789831"/>
    </source>
</evidence>
<dbReference type="GO" id="GO:0000387">
    <property type="term" value="P:spliceosomal snRNP assembly"/>
    <property type="evidence" value="ECO:0007669"/>
    <property type="project" value="InterPro"/>
</dbReference>
<keyword evidence="2" id="KW-0963">Cytoplasm</keyword>
<name>A0A9N8WIG9_9GLOM</name>
<accession>A0A9N8WIG9</accession>
<dbReference type="OrthoDB" id="428895at2759"/>
<keyword evidence="3" id="KW-0507">mRNA processing</keyword>
<dbReference type="GO" id="GO:0000245">
    <property type="term" value="P:spliceosomal complex assembly"/>
    <property type="evidence" value="ECO:0007669"/>
    <property type="project" value="InterPro"/>
</dbReference>
<keyword evidence="4" id="KW-0508">mRNA splicing</keyword>
<dbReference type="EMBL" id="CAJVPL010000385">
    <property type="protein sequence ID" value="CAG8490725.1"/>
    <property type="molecule type" value="Genomic_DNA"/>
</dbReference>
<evidence type="ECO:0000256" key="2">
    <source>
        <dbReference type="ARBA" id="ARBA00022490"/>
    </source>
</evidence>
<comment type="subcellular location">
    <subcellularLocation>
        <location evidence="1">Cytoplasm</location>
    </subcellularLocation>
</comment>
<dbReference type="Proteomes" id="UP000789831">
    <property type="component" value="Unassembled WGS sequence"/>
</dbReference>
<evidence type="ECO:0000313" key="7">
    <source>
        <dbReference type="EMBL" id="CAG8490725.1"/>
    </source>
</evidence>
<dbReference type="GO" id="GO:0032797">
    <property type="term" value="C:SMN complex"/>
    <property type="evidence" value="ECO:0007669"/>
    <property type="project" value="TreeGrafter"/>
</dbReference>
<dbReference type="InterPro" id="IPR017364">
    <property type="entry name" value="GEMIN2"/>
</dbReference>